<dbReference type="GO" id="GO:0050821">
    <property type="term" value="P:protein stabilization"/>
    <property type="evidence" value="ECO:0007669"/>
    <property type="project" value="TreeGrafter"/>
</dbReference>
<dbReference type="OrthoDB" id="5623981at2"/>
<dbReference type="SMART" id="SM00935">
    <property type="entry name" value="OmpH"/>
    <property type="match status" value="1"/>
</dbReference>
<evidence type="ECO:0000313" key="5">
    <source>
        <dbReference type="Proteomes" id="UP000245506"/>
    </source>
</evidence>
<evidence type="ECO:0000256" key="3">
    <source>
        <dbReference type="SAM" id="SignalP"/>
    </source>
</evidence>
<dbReference type="EMBL" id="QGKL01000014">
    <property type="protein sequence ID" value="PWQ98108.1"/>
    <property type="molecule type" value="Genomic_DNA"/>
</dbReference>
<evidence type="ECO:0000256" key="2">
    <source>
        <dbReference type="ARBA" id="ARBA00022729"/>
    </source>
</evidence>
<keyword evidence="5" id="KW-1185">Reference proteome</keyword>
<evidence type="ECO:0000313" key="4">
    <source>
        <dbReference type="EMBL" id="PWQ98108.1"/>
    </source>
</evidence>
<dbReference type="AlphaFoldDB" id="A0A317CHS8"/>
<dbReference type="GO" id="GO:0005829">
    <property type="term" value="C:cytosol"/>
    <property type="evidence" value="ECO:0007669"/>
    <property type="project" value="TreeGrafter"/>
</dbReference>
<gene>
    <name evidence="4" type="ORF">DKT75_04925</name>
</gene>
<feature type="chain" id="PRO_5016367445" description="OmpH family outer membrane protein" evidence="3">
    <location>
        <begin position="21"/>
        <end position="185"/>
    </location>
</feature>
<dbReference type="PANTHER" id="PTHR35089">
    <property type="entry name" value="CHAPERONE PROTEIN SKP"/>
    <property type="match status" value="1"/>
</dbReference>
<dbReference type="InterPro" id="IPR005632">
    <property type="entry name" value="Chaperone_Skp"/>
</dbReference>
<keyword evidence="2 3" id="KW-0732">Signal</keyword>
<feature type="signal peptide" evidence="3">
    <location>
        <begin position="1"/>
        <end position="20"/>
    </location>
</feature>
<name>A0A317CHS8_9GAMM</name>
<dbReference type="Gene3D" id="3.30.910.20">
    <property type="entry name" value="Skp domain"/>
    <property type="match status" value="1"/>
</dbReference>
<dbReference type="RefSeq" id="WP_109822322.1">
    <property type="nucleotide sequence ID" value="NZ_QGKL01000014.1"/>
</dbReference>
<dbReference type="Pfam" id="PF03938">
    <property type="entry name" value="OmpH"/>
    <property type="match status" value="1"/>
</dbReference>
<protein>
    <recommendedName>
        <fullName evidence="6">OmpH family outer membrane protein</fullName>
    </recommendedName>
</protein>
<reference evidence="4 5" key="1">
    <citation type="submission" date="2018-05" db="EMBL/GenBank/DDBJ databases">
        <title>Leucothrix arctica sp. nov., isolated from Arctic seawater.</title>
        <authorList>
            <person name="Choi A."/>
            <person name="Baek K."/>
        </authorList>
    </citation>
    <scope>NUCLEOTIDE SEQUENCE [LARGE SCALE GENOMIC DNA]</scope>
    <source>
        <strain evidence="4 5">IMCC9719</strain>
    </source>
</reference>
<dbReference type="GO" id="GO:0051082">
    <property type="term" value="F:unfolded protein binding"/>
    <property type="evidence" value="ECO:0007669"/>
    <property type="project" value="InterPro"/>
</dbReference>
<accession>A0A317CHS8</accession>
<dbReference type="InterPro" id="IPR024930">
    <property type="entry name" value="Skp_dom_sf"/>
</dbReference>
<dbReference type="PANTHER" id="PTHR35089:SF1">
    <property type="entry name" value="CHAPERONE PROTEIN SKP"/>
    <property type="match status" value="1"/>
</dbReference>
<proteinExistence type="inferred from homology"/>
<dbReference type="SUPFAM" id="SSF111384">
    <property type="entry name" value="OmpH-like"/>
    <property type="match status" value="1"/>
</dbReference>
<dbReference type="Proteomes" id="UP000245506">
    <property type="component" value="Unassembled WGS sequence"/>
</dbReference>
<comment type="caution">
    <text evidence="4">The sequence shown here is derived from an EMBL/GenBank/DDBJ whole genome shotgun (WGS) entry which is preliminary data.</text>
</comment>
<organism evidence="4 5">
    <name type="scientific">Leucothrix arctica</name>
    <dbReference type="NCBI Taxonomy" id="1481894"/>
    <lineage>
        <taxon>Bacteria</taxon>
        <taxon>Pseudomonadati</taxon>
        <taxon>Pseudomonadota</taxon>
        <taxon>Gammaproteobacteria</taxon>
        <taxon>Thiotrichales</taxon>
        <taxon>Thiotrichaceae</taxon>
        <taxon>Leucothrix</taxon>
    </lineage>
</organism>
<evidence type="ECO:0008006" key="6">
    <source>
        <dbReference type="Google" id="ProtNLM"/>
    </source>
</evidence>
<sequence>MKNILLAAITLLLGFSSVNAYSDDEAVISIAVVNVTYLLKNAPEAELASQFLKDRFSPREKTLAEEQDKIKKLEEALDANKASWDAEEVLLRTRELRALTRERTRALEDFREELRFARDSALDDVQKGVFQAIEEVRVERKIDIIIQEYVAASQRVDLTPFVLDYLQEKLDSETEQDTDNNKKGE</sequence>
<comment type="similarity">
    <text evidence="1">Belongs to the Skp family.</text>
</comment>
<evidence type="ECO:0000256" key="1">
    <source>
        <dbReference type="ARBA" id="ARBA00009091"/>
    </source>
</evidence>